<keyword evidence="10" id="KW-0413">Isomerase</keyword>
<gene>
    <name evidence="10" type="ORF">IRI77_26370</name>
</gene>
<keyword evidence="2" id="KW-0677">Repeat</keyword>
<dbReference type="PANTHER" id="PTHR42745:SF1">
    <property type="entry name" value="ARABINOSE 5-PHOSPHATE ISOMERASE KDSD"/>
    <property type="match status" value="1"/>
</dbReference>
<dbReference type="CDD" id="cd05014">
    <property type="entry name" value="SIS_Kpsf"/>
    <property type="match status" value="1"/>
</dbReference>
<dbReference type="InterPro" id="IPR000644">
    <property type="entry name" value="CBS_dom"/>
</dbReference>
<evidence type="ECO:0000256" key="3">
    <source>
        <dbReference type="ARBA" id="ARBA00023122"/>
    </source>
</evidence>
<dbReference type="GO" id="GO:0016853">
    <property type="term" value="F:isomerase activity"/>
    <property type="evidence" value="ECO:0007669"/>
    <property type="project" value="UniProtKB-KW"/>
</dbReference>
<name>A0A7S7NMI8_PALFE</name>
<dbReference type="AlphaFoldDB" id="A0A7S7NMI8"/>
<dbReference type="InterPro" id="IPR004800">
    <property type="entry name" value="KdsD/KpsF-type"/>
</dbReference>
<feature type="site" description="Catalytically relevant" evidence="6">
    <location>
        <position position="141"/>
    </location>
</feature>
<comment type="similarity">
    <text evidence="1 4">Belongs to the SIS family. GutQ/KpsF subfamily.</text>
</comment>
<dbReference type="PROSITE" id="PS51464">
    <property type="entry name" value="SIS"/>
    <property type="match status" value="1"/>
</dbReference>
<dbReference type="NCBIfam" id="TIGR00393">
    <property type="entry name" value="kpsF"/>
    <property type="match status" value="1"/>
</dbReference>
<dbReference type="InterPro" id="IPR046348">
    <property type="entry name" value="SIS_dom_sf"/>
</dbReference>
<dbReference type="RefSeq" id="WP_194447983.1">
    <property type="nucleotide sequence ID" value="NZ_CP063849.1"/>
</dbReference>
<dbReference type="Gene3D" id="3.40.50.10490">
    <property type="entry name" value="Glucose-6-phosphate isomerase like protein, domain 1"/>
    <property type="match status" value="1"/>
</dbReference>
<feature type="domain" description="SIS" evidence="9">
    <location>
        <begin position="30"/>
        <end position="173"/>
    </location>
</feature>
<dbReference type="PIRSF" id="PIRSF004692">
    <property type="entry name" value="KdsD_KpsF"/>
    <property type="match status" value="1"/>
</dbReference>
<dbReference type="CDD" id="cd04604">
    <property type="entry name" value="CBS_pair_SIS_assoc"/>
    <property type="match status" value="1"/>
</dbReference>
<dbReference type="GO" id="GO:0046872">
    <property type="term" value="F:metal ion binding"/>
    <property type="evidence" value="ECO:0007669"/>
    <property type="project" value="UniProtKB-KW"/>
</dbReference>
<evidence type="ECO:0000256" key="1">
    <source>
        <dbReference type="ARBA" id="ARBA00008165"/>
    </source>
</evidence>
<accession>A0A7S7NMI8</accession>
<evidence type="ECO:0000256" key="4">
    <source>
        <dbReference type="PIRNR" id="PIRNR004692"/>
    </source>
</evidence>
<feature type="site" description="Catalytically relevant" evidence="6">
    <location>
        <position position="182"/>
    </location>
</feature>
<dbReference type="Pfam" id="PF01380">
    <property type="entry name" value="SIS"/>
    <property type="match status" value="1"/>
</dbReference>
<dbReference type="SUPFAM" id="SSF53697">
    <property type="entry name" value="SIS domain"/>
    <property type="match status" value="1"/>
</dbReference>
<dbReference type="GO" id="GO:1901135">
    <property type="term" value="P:carbohydrate derivative metabolic process"/>
    <property type="evidence" value="ECO:0007669"/>
    <property type="project" value="InterPro"/>
</dbReference>
<evidence type="ECO:0000256" key="5">
    <source>
        <dbReference type="PIRSR" id="PIRSR004692-2"/>
    </source>
</evidence>
<feature type="site" description="Catalytically relevant" evidence="6">
    <location>
        <position position="100"/>
    </location>
</feature>
<sequence length="324" mass="34326">MLPAARHLLETEARAIARASERLGDDFERAAGLILEAEGRVITTGMGKSGYVARKLAATLCATGTPASFLHPAEAVHGDLGLVQSGDVLILISKSGATEELIRLVPRLQQAGVACIGILGKTDSPLARVCQAVLDAQVDQEGDLHNLVPAASAIVAAALGDALAVSLMKARQFGPEDFGVFHPAGQLGRNLRLHVRDAMHTGDAVAWVTPETTVREVVIAMTQRSLGAACVLNPDRSLAGLITDGDLRRALEHHDDIRTLRAADVMTARPLTVQPAATLREALVLMERRPRQLSLLPVVDPHGCALGILRLHDVYQAGLGKSQP</sequence>
<evidence type="ECO:0000256" key="2">
    <source>
        <dbReference type="ARBA" id="ARBA00022737"/>
    </source>
</evidence>
<dbReference type="InterPro" id="IPR046342">
    <property type="entry name" value="CBS_dom_sf"/>
</dbReference>
<dbReference type="PROSITE" id="PS51371">
    <property type="entry name" value="CBS"/>
    <property type="match status" value="2"/>
</dbReference>
<keyword evidence="5" id="KW-0479">Metal-binding</keyword>
<evidence type="ECO:0000259" key="9">
    <source>
        <dbReference type="PROSITE" id="PS51464"/>
    </source>
</evidence>
<dbReference type="GO" id="GO:0097367">
    <property type="term" value="F:carbohydrate derivative binding"/>
    <property type="evidence" value="ECO:0007669"/>
    <property type="project" value="InterPro"/>
</dbReference>
<dbReference type="EMBL" id="CP063849">
    <property type="protein sequence ID" value="QOY86314.1"/>
    <property type="molecule type" value="Genomic_DNA"/>
</dbReference>
<evidence type="ECO:0000256" key="6">
    <source>
        <dbReference type="PIRSR" id="PIRSR004692-3"/>
    </source>
</evidence>
<evidence type="ECO:0000313" key="11">
    <source>
        <dbReference type="Proteomes" id="UP000593892"/>
    </source>
</evidence>
<keyword evidence="3 7" id="KW-0129">CBS domain</keyword>
<feature type="domain" description="CBS" evidence="8">
    <location>
        <begin position="199"/>
        <end position="257"/>
    </location>
</feature>
<dbReference type="GO" id="GO:0005975">
    <property type="term" value="P:carbohydrate metabolic process"/>
    <property type="evidence" value="ECO:0007669"/>
    <property type="project" value="InterPro"/>
</dbReference>
<evidence type="ECO:0000313" key="10">
    <source>
        <dbReference type="EMBL" id="QOY86314.1"/>
    </source>
</evidence>
<dbReference type="Gene3D" id="3.10.580.10">
    <property type="entry name" value="CBS-domain"/>
    <property type="match status" value="1"/>
</dbReference>
<dbReference type="InterPro" id="IPR035474">
    <property type="entry name" value="SIS_Kpsf"/>
</dbReference>
<dbReference type="InterPro" id="IPR001347">
    <property type="entry name" value="SIS_dom"/>
</dbReference>
<reference evidence="10 11" key="1">
    <citation type="submission" date="2020-10" db="EMBL/GenBank/DDBJ databases">
        <title>Complete genome sequence of Paludibaculum fermentans P105T, a facultatively anaerobic acidobacterium capable of dissimilatory Fe(III) reduction.</title>
        <authorList>
            <person name="Dedysh S.N."/>
            <person name="Beletsky A.V."/>
            <person name="Kulichevskaya I.S."/>
            <person name="Mardanov A.V."/>
            <person name="Ravin N.V."/>
        </authorList>
    </citation>
    <scope>NUCLEOTIDE SEQUENCE [LARGE SCALE GENOMIC DNA]</scope>
    <source>
        <strain evidence="10 11">P105</strain>
    </source>
</reference>
<proteinExistence type="inferred from homology"/>
<evidence type="ECO:0000256" key="7">
    <source>
        <dbReference type="PROSITE-ProRule" id="PRU00703"/>
    </source>
</evidence>
<feature type="binding site" evidence="5">
    <location>
        <position position="71"/>
    </location>
    <ligand>
        <name>Zn(2+)</name>
        <dbReference type="ChEBI" id="CHEBI:29105"/>
    </ligand>
</feature>
<dbReference type="PANTHER" id="PTHR42745">
    <property type="match status" value="1"/>
</dbReference>
<keyword evidence="11" id="KW-1185">Reference proteome</keyword>
<evidence type="ECO:0000259" key="8">
    <source>
        <dbReference type="PROSITE" id="PS51371"/>
    </source>
</evidence>
<organism evidence="10 11">
    <name type="scientific">Paludibaculum fermentans</name>
    <dbReference type="NCBI Taxonomy" id="1473598"/>
    <lineage>
        <taxon>Bacteria</taxon>
        <taxon>Pseudomonadati</taxon>
        <taxon>Acidobacteriota</taxon>
        <taxon>Terriglobia</taxon>
        <taxon>Bryobacterales</taxon>
        <taxon>Bryobacteraceae</taxon>
        <taxon>Paludibaculum</taxon>
    </lineage>
</organism>
<protein>
    <submittedName>
        <fullName evidence="10">KpsF/GutQ family sugar-phosphate isomerase</fullName>
    </submittedName>
</protein>
<dbReference type="KEGG" id="pfer:IRI77_26370"/>
<dbReference type="InterPro" id="IPR050986">
    <property type="entry name" value="GutQ/KpsF_isomerases"/>
</dbReference>
<feature type="site" description="Catalytically relevant" evidence="6">
    <location>
        <position position="48"/>
    </location>
</feature>
<dbReference type="Pfam" id="PF00571">
    <property type="entry name" value="CBS"/>
    <property type="match status" value="2"/>
</dbReference>
<feature type="domain" description="CBS" evidence="8">
    <location>
        <begin position="266"/>
        <end position="324"/>
    </location>
</feature>
<dbReference type="Proteomes" id="UP000593892">
    <property type="component" value="Chromosome"/>
</dbReference>
<dbReference type="SMART" id="SM00116">
    <property type="entry name" value="CBS"/>
    <property type="match status" value="2"/>
</dbReference>
<keyword evidence="5" id="KW-0862">Zinc</keyword>